<accession>A0A3N4URP7</accession>
<dbReference type="Pfam" id="PF11390">
    <property type="entry name" value="FdsD"/>
    <property type="match status" value="1"/>
</dbReference>
<dbReference type="InterPro" id="IPR021074">
    <property type="entry name" value="Formate_DH_dsu"/>
</dbReference>
<name>A0A3N4URP7_9RHOB</name>
<sequence>MAPDKMIRMGNQIAAFFRTQPGIDPAVKTLEHITDFWEPRMRQQLRDYVADGGAGLDPEVIAATKMMA</sequence>
<comment type="caution">
    <text evidence="1">The sequence shown here is derived from an EMBL/GenBank/DDBJ whole genome shotgun (WGS) entry which is preliminary data.</text>
</comment>
<keyword evidence="2" id="KW-1185">Reference proteome</keyword>
<gene>
    <name evidence="1" type="ORF">EDD53_0462</name>
</gene>
<protein>
    <submittedName>
        <fullName evidence="1">Formate dehydrogenase subunit delta</fullName>
    </submittedName>
</protein>
<organism evidence="1 2">
    <name type="scientific">Pacificibacter maritimus</name>
    <dbReference type="NCBI Taxonomy" id="762213"/>
    <lineage>
        <taxon>Bacteria</taxon>
        <taxon>Pseudomonadati</taxon>
        <taxon>Pseudomonadota</taxon>
        <taxon>Alphaproteobacteria</taxon>
        <taxon>Rhodobacterales</taxon>
        <taxon>Roseobacteraceae</taxon>
        <taxon>Pacificibacter</taxon>
    </lineage>
</organism>
<evidence type="ECO:0000313" key="2">
    <source>
        <dbReference type="Proteomes" id="UP000269689"/>
    </source>
</evidence>
<proteinExistence type="predicted"/>
<dbReference type="EMBL" id="RKQK01000001">
    <property type="protein sequence ID" value="RPE71345.1"/>
    <property type="molecule type" value="Genomic_DNA"/>
</dbReference>
<reference evidence="1 2" key="1">
    <citation type="submission" date="2018-11" db="EMBL/GenBank/DDBJ databases">
        <title>Genomic Encyclopedia of Type Strains, Phase IV (KMG-IV): sequencing the most valuable type-strain genomes for metagenomic binning, comparative biology and taxonomic classification.</title>
        <authorList>
            <person name="Goeker M."/>
        </authorList>
    </citation>
    <scope>NUCLEOTIDE SEQUENCE [LARGE SCALE GENOMIC DNA]</scope>
    <source>
        <strain evidence="1 2">DSM 104731</strain>
    </source>
</reference>
<evidence type="ECO:0000313" key="1">
    <source>
        <dbReference type="EMBL" id="RPE71345.1"/>
    </source>
</evidence>
<dbReference type="OrthoDB" id="7409377at2"/>
<dbReference type="RefSeq" id="WP_123791571.1">
    <property type="nucleotide sequence ID" value="NZ_RKQK01000001.1"/>
</dbReference>
<dbReference type="Proteomes" id="UP000269689">
    <property type="component" value="Unassembled WGS sequence"/>
</dbReference>
<dbReference type="AlphaFoldDB" id="A0A3N4URP7"/>